<dbReference type="InterPro" id="IPR020588">
    <property type="entry name" value="RecA_ATP-bd"/>
</dbReference>
<dbReference type="Gene3D" id="3.30.230.10">
    <property type="match status" value="1"/>
</dbReference>
<evidence type="ECO:0000256" key="5">
    <source>
        <dbReference type="ARBA" id="ARBA00022801"/>
    </source>
</evidence>
<dbReference type="InterPro" id="IPR014721">
    <property type="entry name" value="Ribsml_uS5_D2-typ_fold_subgr"/>
</dbReference>
<evidence type="ECO:0000256" key="9">
    <source>
        <dbReference type="ARBA" id="ARBA00023125"/>
    </source>
</evidence>
<evidence type="ECO:0000256" key="10">
    <source>
        <dbReference type="ARBA" id="ARBA00023204"/>
    </source>
</evidence>
<dbReference type="EMBL" id="CP000859">
    <property type="protein sequence ID" value="ABW66183.1"/>
    <property type="molecule type" value="Genomic_DNA"/>
</dbReference>
<dbReference type="GO" id="GO:0140664">
    <property type="term" value="F:ATP-dependent DNA damage sensor activity"/>
    <property type="evidence" value="ECO:0007669"/>
    <property type="project" value="InterPro"/>
</dbReference>
<keyword evidence="8 11" id="KW-0346">Stress response</keyword>
<dbReference type="STRING" id="96561.Dole_0373"/>
<dbReference type="HOGENOM" id="CLU_018264_0_1_7"/>
<dbReference type="GO" id="GO:0005829">
    <property type="term" value="C:cytosol"/>
    <property type="evidence" value="ECO:0007669"/>
    <property type="project" value="TreeGrafter"/>
</dbReference>
<dbReference type="OrthoDB" id="9803906at2"/>
<comment type="function">
    <text evidence="13">DNA-dependent ATPase involved in processing of recombination intermediates, plays a role in repairing DNA breaks. Stimulates the branch migration of RecA-mediated strand transfer reactions, allowing the 3' invading strand to extend heteroduplex DNA faster. Binds ssDNA in the presence of ADP but not other nucleotides, has ATPase activity that is stimulated by ssDNA and various branched DNA structures, but inhibited by SSB. Does not have RecA's homology-searching function.</text>
</comment>
<evidence type="ECO:0000256" key="3">
    <source>
        <dbReference type="ARBA" id="ARBA00022763"/>
    </source>
</evidence>
<gene>
    <name evidence="11" type="primary">radA</name>
    <name evidence="15" type="ordered locus">Dole_0373</name>
</gene>
<dbReference type="InterPro" id="IPR041166">
    <property type="entry name" value="Rubredoxin_2"/>
</dbReference>
<dbReference type="HAMAP" id="MF_01498">
    <property type="entry name" value="RadA_bact"/>
    <property type="match status" value="1"/>
</dbReference>
<evidence type="ECO:0000313" key="16">
    <source>
        <dbReference type="Proteomes" id="UP000008561"/>
    </source>
</evidence>
<dbReference type="CDD" id="cd01121">
    <property type="entry name" value="RadA_SMS_N"/>
    <property type="match status" value="1"/>
</dbReference>
<feature type="domain" description="RecA family profile 1" evidence="14">
    <location>
        <begin position="63"/>
        <end position="213"/>
    </location>
</feature>
<dbReference type="PANTHER" id="PTHR32472:SF10">
    <property type="entry name" value="DNA REPAIR PROTEIN RADA-LIKE PROTEIN"/>
    <property type="match status" value="1"/>
</dbReference>
<dbReference type="SMART" id="SM00382">
    <property type="entry name" value="AAA"/>
    <property type="match status" value="1"/>
</dbReference>
<dbReference type="SUPFAM" id="SSF52540">
    <property type="entry name" value="P-loop containing nucleoside triphosphate hydrolases"/>
    <property type="match status" value="1"/>
</dbReference>
<dbReference type="AlphaFoldDB" id="A8ZT19"/>
<dbReference type="Gene3D" id="3.40.50.300">
    <property type="entry name" value="P-loop containing nucleotide triphosphate hydrolases"/>
    <property type="match status" value="1"/>
</dbReference>
<keyword evidence="4 13" id="KW-0863">Zinc-finger</keyword>
<feature type="region of interest" description="Lon-protease-like" evidence="11">
    <location>
        <begin position="349"/>
        <end position="452"/>
    </location>
</feature>
<keyword evidence="3 11" id="KW-0227">DNA damage</keyword>
<dbReference type="InterPro" id="IPR020568">
    <property type="entry name" value="Ribosomal_Su5_D2-typ_SF"/>
</dbReference>
<dbReference type="PROSITE" id="PS50162">
    <property type="entry name" value="RECA_2"/>
    <property type="match status" value="1"/>
</dbReference>
<evidence type="ECO:0000313" key="15">
    <source>
        <dbReference type="EMBL" id="ABW66183.1"/>
    </source>
</evidence>
<feature type="binding site" evidence="11">
    <location>
        <begin position="92"/>
        <end position="99"/>
    </location>
    <ligand>
        <name>ATP</name>
        <dbReference type="ChEBI" id="CHEBI:30616"/>
    </ligand>
</feature>
<dbReference type="PANTHER" id="PTHR32472">
    <property type="entry name" value="DNA REPAIR PROTEIN RADA"/>
    <property type="match status" value="1"/>
</dbReference>
<comment type="function">
    <text evidence="11">Plays a role in repairing double-strand DNA breaks, probably involving stabilizing or processing branched DNA or blocked replication forks.</text>
</comment>
<evidence type="ECO:0000256" key="6">
    <source>
        <dbReference type="ARBA" id="ARBA00022833"/>
    </source>
</evidence>
<evidence type="ECO:0000256" key="2">
    <source>
        <dbReference type="ARBA" id="ARBA00022741"/>
    </source>
</evidence>
<name>A8ZT19_DESOH</name>
<comment type="domain">
    <text evidence="11">The middle region has homology to RecA with ATPase motifs including the RadA KNRFG motif, while the C-terminus is homologous to Lon protease.</text>
</comment>
<organism evidence="15 16">
    <name type="scientific">Desulfosudis oleivorans (strain DSM 6200 / JCM 39069 / Hxd3)</name>
    <name type="common">Desulfococcus oleovorans</name>
    <dbReference type="NCBI Taxonomy" id="96561"/>
    <lineage>
        <taxon>Bacteria</taxon>
        <taxon>Pseudomonadati</taxon>
        <taxon>Thermodesulfobacteriota</taxon>
        <taxon>Desulfobacteria</taxon>
        <taxon>Desulfobacterales</taxon>
        <taxon>Desulfosudaceae</taxon>
        <taxon>Desulfosudis</taxon>
    </lineage>
</organism>
<sequence>MKTVFCCQSCGYQAPKWMGRCPECEGWGTFVEEPADGSASAAKSGRGVKPAEAVALDAIELADERRIHTAIGEFDRVLGGGIVAGSLVLVGGDPGIGKSTLMLQAAQKLSENGCTVLYVSGEESLRQIKMRSRRLCPSLSSSLLAAAETDIERVTALARSAKPDVMVIDSIQTMSSGDFSSAPGSVGQVREATMRLMALAKKTGICVFLIGHVTKDGSIAGPRIMEHMVDTVLYFEGDKNQVFRILRAVKNRFGSTNEIGVFEMRTEGLGEVANPSAVFLSEMPEKTPGSVVTASMEGTRPILVELQALASRTSLGMARRTILGLDANRVALLVAVMEKKLGMELTGYDVFMNVAGGVRVSEPAVDLAVIAAVASSFLDRPIPTGTVVLGEVGLTGEVRAINHIDTRVGEIKKMGFTACLLPQGNLKRMSRDKEIKVTGVGTVAEAMEVLFQ</sequence>
<keyword evidence="2 11" id="KW-0547">Nucleotide-binding</keyword>
<dbReference type="GO" id="GO:0003684">
    <property type="term" value="F:damaged DNA binding"/>
    <property type="evidence" value="ECO:0007669"/>
    <property type="project" value="InterPro"/>
</dbReference>
<evidence type="ECO:0000256" key="13">
    <source>
        <dbReference type="RuleBase" id="RU003555"/>
    </source>
</evidence>
<keyword evidence="15" id="KW-0808">Transferase</keyword>
<keyword evidence="16" id="KW-1185">Reference proteome</keyword>
<dbReference type="GO" id="GO:0032259">
    <property type="term" value="P:methylation"/>
    <property type="evidence" value="ECO:0007669"/>
    <property type="project" value="UniProtKB-KW"/>
</dbReference>
<dbReference type="GO" id="GO:0016787">
    <property type="term" value="F:hydrolase activity"/>
    <property type="evidence" value="ECO:0007669"/>
    <property type="project" value="UniProtKB-KW"/>
</dbReference>
<keyword evidence="1 11" id="KW-0479">Metal-binding</keyword>
<accession>A8ZT19</accession>
<evidence type="ECO:0000256" key="4">
    <source>
        <dbReference type="ARBA" id="ARBA00022771"/>
    </source>
</evidence>
<evidence type="ECO:0000256" key="12">
    <source>
        <dbReference type="NCBIfam" id="TIGR00416"/>
    </source>
</evidence>
<dbReference type="Proteomes" id="UP000008561">
    <property type="component" value="Chromosome"/>
</dbReference>
<protein>
    <recommendedName>
        <fullName evidence="11 12">DNA repair protein RadA</fullName>
    </recommendedName>
</protein>
<dbReference type="RefSeq" id="WP_012173802.1">
    <property type="nucleotide sequence ID" value="NC_009943.1"/>
</dbReference>
<evidence type="ECO:0000256" key="1">
    <source>
        <dbReference type="ARBA" id="ARBA00022723"/>
    </source>
</evidence>
<dbReference type="GO" id="GO:0005524">
    <property type="term" value="F:ATP binding"/>
    <property type="evidence" value="ECO:0007669"/>
    <property type="project" value="UniProtKB-UniRule"/>
</dbReference>
<dbReference type="KEGG" id="dol:Dole_0373"/>
<dbReference type="GO" id="GO:0000725">
    <property type="term" value="P:recombinational repair"/>
    <property type="evidence" value="ECO:0007669"/>
    <property type="project" value="UniProtKB-UniRule"/>
</dbReference>
<keyword evidence="7 11" id="KW-0067">ATP-binding</keyword>
<dbReference type="NCBIfam" id="TIGR00416">
    <property type="entry name" value="sms"/>
    <property type="match status" value="1"/>
</dbReference>
<dbReference type="SUPFAM" id="SSF54211">
    <property type="entry name" value="Ribosomal protein S5 domain 2-like"/>
    <property type="match status" value="1"/>
</dbReference>
<keyword evidence="10 11" id="KW-0234">DNA repair</keyword>
<dbReference type="eggNOG" id="COG1066">
    <property type="taxonomic scope" value="Bacteria"/>
</dbReference>
<keyword evidence="9 11" id="KW-0238">DNA-binding</keyword>
<evidence type="ECO:0000256" key="8">
    <source>
        <dbReference type="ARBA" id="ARBA00023016"/>
    </source>
</evidence>
<evidence type="ECO:0000256" key="7">
    <source>
        <dbReference type="ARBA" id="ARBA00022840"/>
    </source>
</evidence>
<evidence type="ECO:0000256" key="11">
    <source>
        <dbReference type="HAMAP-Rule" id="MF_01498"/>
    </source>
</evidence>
<comment type="similarity">
    <text evidence="11 13">Belongs to the RecA family. RadA subfamily.</text>
</comment>
<keyword evidence="6 13" id="KW-0862">Zinc</keyword>
<keyword evidence="15" id="KW-0489">Methyltransferase</keyword>
<keyword evidence="5" id="KW-0378">Hydrolase</keyword>
<dbReference type="FunFam" id="3.40.50.300:FF:000050">
    <property type="entry name" value="DNA repair protein RadA"/>
    <property type="match status" value="1"/>
</dbReference>
<dbReference type="InterPro" id="IPR003593">
    <property type="entry name" value="AAA+_ATPase"/>
</dbReference>
<dbReference type="InterPro" id="IPR027417">
    <property type="entry name" value="P-loop_NTPase"/>
</dbReference>
<dbReference type="Pfam" id="PF13481">
    <property type="entry name" value="AAA_25"/>
    <property type="match status" value="1"/>
</dbReference>
<dbReference type="GO" id="GO:0008270">
    <property type="term" value="F:zinc ion binding"/>
    <property type="evidence" value="ECO:0007669"/>
    <property type="project" value="UniProtKB-KW"/>
</dbReference>
<reference evidence="15 16" key="1">
    <citation type="submission" date="2007-10" db="EMBL/GenBank/DDBJ databases">
        <title>Complete sequence of Desulfococcus oleovorans Hxd3.</title>
        <authorList>
            <consortium name="US DOE Joint Genome Institute"/>
            <person name="Copeland A."/>
            <person name="Lucas S."/>
            <person name="Lapidus A."/>
            <person name="Barry K."/>
            <person name="Glavina del Rio T."/>
            <person name="Dalin E."/>
            <person name="Tice H."/>
            <person name="Pitluck S."/>
            <person name="Kiss H."/>
            <person name="Brettin T."/>
            <person name="Bruce D."/>
            <person name="Detter J.C."/>
            <person name="Han C."/>
            <person name="Schmutz J."/>
            <person name="Larimer F."/>
            <person name="Land M."/>
            <person name="Hauser L."/>
            <person name="Kyrpides N."/>
            <person name="Kim E."/>
            <person name="Wawrik B."/>
            <person name="Richardson P."/>
        </authorList>
    </citation>
    <scope>NUCLEOTIDE SEQUENCE [LARGE SCALE GENOMIC DNA]</scope>
    <source>
        <strain evidence="16">DSM 6200 / JCM 39069 / Hxd3</strain>
    </source>
</reference>
<evidence type="ECO:0000259" key="14">
    <source>
        <dbReference type="PROSITE" id="PS50162"/>
    </source>
</evidence>
<dbReference type="InterPro" id="IPR004504">
    <property type="entry name" value="DNA_repair_RadA"/>
</dbReference>
<feature type="short sequence motif" description="RadA KNRFG motif" evidence="11">
    <location>
        <begin position="250"/>
        <end position="254"/>
    </location>
</feature>
<dbReference type="GO" id="GO:0008168">
    <property type="term" value="F:methyltransferase activity"/>
    <property type="evidence" value="ECO:0007669"/>
    <property type="project" value="UniProtKB-KW"/>
</dbReference>
<proteinExistence type="inferred from homology"/>
<dbReference type="Pfam" id="PF18073">
    <property type="entry name" value="Zn_ribbon_LapB"/>
    <property type="match status" value="1"/>
</dbReference>
<dbReference type="PRINTS" id="PR01874">
    <property type="entry name" value="DNAREPAIRADA"/>
</dbReference>